<dbReference type="EMBL" id="QGNW01000024">
    <property type="protein sequence ID" value="RVX13383.1"/>
    <property type="molecule type" value="Genomic_DNA"/>
</dbReference>
<sequence>MSVEALTDVDWVGLVSDRRSISEYCTFVWGNLVTWRSKKKLDVARSCAKADDRVSFRSPFPSPKAFRLAISWSVKRRSATFLKAPEPKTDPHASHALFFFGGLNPTRWRVAHFLVPSFYQQARPALSCASNPPSILSEPCFSIFLAFKPPRVFFQPPPASDASSLPWPRPVCALGRPLLHLQSLFSFVWVPTY</sequence>
<evidence type="ECO:0008006" key="3">
    <source>
        <dbReference type="Google" id="ProtNLM"/>
    </source>
</evidence>
<protein>
    <recommendedName>
        <fullName evidence="3">Mitochondrial protein</fullName>
    </recommendedName>
</protein>
<accession>A0A438JWR4</accession>
<evidence type="ECO:0000313" key="1">
    <source>
        <dbReference type="EMBL" id="RVX13383.1"/>
    </source>
</evidence>
<reference evidence="1 2" key="1">
    <citation type="journal article" date="2018" name="PLoS Genet.">
        <title>Population sequencing reveals clonal diversity and ancestral inbreeding in the grapevine cultivar Chardonnay.</title>
        <authorList>
            <person name="Roach M.J."/>
            <person name="Johnson D.L."/>
            <person name="Bohlmann J."/>
            <person name="van Vuuren H.J."/>
            <person name="Jones S.J."/>
            <person name="Pretorius I.S."/>
            <person name="Schmidt S.A."/>
            <person name="Borneman A.R."/>
        </authorList>
    </citation>
    <scope>NUCLEOTIDE SEQUENCE [LARGE SCALE GENOMIC DNA]</scope>
    <source>
        <strain evidence="2">cv. Chardonnay</strain>
        <tissue evidence="1">Leaf</tissue>
    </source>
</reference>
<dbReference type="Proteomes" id="UP000288805">
    <property type="component" value="Unassembled WGS sequence"/>
</dbReference>
<proteinExistence type="predicted"/>
<organism evidence="1 2">
    <name type="scientific">Vitis vinifera</name>
    <name type="common">Grape</name>
    <dbReference type="NCBI Taxonomy" id="29760"/>
    <lineage>
        <taxon>Eukaryota</taxon>
        <taxon>Viridiplantae</taxon>
        <taxon>Streptophyta</taxon>
        <taxon>Embryophyta</taxon>
        <taxon>Tracheophyta</taxon>
        <taxon>Spermatophyta</taxon>
        <taxon>Magnoliopsida</taxon>
        <taxon>eudicotyledons</taxon>
        <taxon>Gunneridae</taxon>
        <taxon>Pentapetalae</taxon>
        <taxon>rosids</taxon>
        <taxon>Vitales</taxon>
        <taxon>Vitaceae</taxon>
        <taxon>Viteae</taxon>
        <taxon>Vitis</taxon>
    </lineage>
</organism>
<evidence type="ECO:0000313" key="2">
    <source>
        <dbReference type="Proteomes" id="UP000288805"/>
    </source>
</evidence>
<comment type="caution">
    <text evidence="1">The sequence shown here is derived from an EMBL/GenBank/DDBJ whole genome shotgun (WGS) entry which is preliminary data.</text>
</comment>
<name>A0A438JWR4_VITVI</name>
<gene>
    <name evidence="1" type="ORF">CK203_020970</name>
</gene>
<dbReference type="AlphaFoldDB" id="A0A438JWR4"/>